<feature type="compositionally biased region" description="Polar residues" evidence="5">
    <location>
        <begin position="821"/>
        <end position="831"/>
    </location>
</feature>
<evidence type="ECO:0000256" key="1">
    <source>
        <dbReference type="ARBA" id="ARBA00007302"/>
    </source>
</evidence>
<dbReference type="FunFam" id="3.30.70.330:FF:000011">
    <property type="entry name" value="trinucleotide repeat-containing gene 6A protein-like"/>
    <property type="match status" value="1"/>
</dbReference>
<evidence type="ECO:0000256" key="4">
    <source>
        <dbReference type="ARBA" id="ARBA00023158"/>
    </source>
</evidence>
<dbReference type="InterPro" id="IPR032226">
    <property type="entry name" value="TNRC6_PABC-bd"/>
</dbReference>
<dbReference type="InterPro" id="IPR034924">
    <property type="entry name" value="TNRC6A_RRM"/>
</dbReference>
<feature type="region of interest" description="Disordered" evidence="5">
    <location>
        <begin position="1824"/>
        <end position="1859"/>
    </location>
</feature>
<feature type="compositionally biased region" description="Basic and acidic residues" evidence="5">
    <location>
        <begin position="14"/>
        <end position="36"/>
    </location>
</feature>
<dbReference type="EMBL" id="JAUPFM010000013">
    <property type="protein sequence ID" value="KAK2833648.1"/>
    <property type="molecule type" value="Genomic_DNA"/>
</dbReference>
<feature type="compositionally biased region" description="Low complexity" evidence="5">
    <location>
        <begin position="392"/>
        <end position="421"/>
    </location>
</feature>
<feature type="compositionally biased region" description="Low complexity" evidence="5">
    <location>
        <begin position="108"/>
        <end position="126"/>
    </location>
</feature>
<protein>
    <recommendedName>
        <fullName evidence="6">TNRC6 PABC binding domain-containing protein</fullName>
    </recommendedName>
</protein>
<dbReference type="GO" id="GO:0003723">
    <property type="term" value="F:RNA binding"/>
    <property type="evidence" value="ECO:0007669"/>
    <property type="project" value="UniProtKB-KW"/>
</dbReference>
<feature type="compositionally biased region" description="Gly residues" evidence="5">
    <location>
        <begin position="644"/>
        <end position="675"/>
    </location>
</feature>
<dbReference type="PANTHER" id="PTHR13020">
    <property type="entry name" value="TRINUCLEOTIDE REPEAT-CONTAINING GENE 6"/>
    <property type="match status" value="1"/>
</dbReference>
<gene>
    <name evidence="7" type="ORF">Q5P01_017537</name>
</gene>
<feature type="compositionally biased region" description="Pro residues" evidence="5">
    <location>
        <begin position="1311"/>
        <end position="1331"/>
    </location>
</feature>
<feature type="region of interest" description="Disordered" evidence="5">
    <location>
        <begin position="1268"/>
        <end position="1339"/>
    </location>
</feature>
<feature type="compositionally biased region" description="Low complexity" evidence="5">
    <location>
        <begin position="882"/>
        <end position="901"/>
    </location>
</feature>
<dbReference type="Gene3D" id="3.30.70.330">
    <property type="match status" value="1"/>
</dbReference>
<feature type="compositionally biased region" description="Low complexity" evidence="5">
    <location>
        <begin position="588"/>
        <end position="607"/>
    </location>
</feature>
<feature type="compositionally biased region" description="Polar residues" evidence="5">
    <location>
        <begin position="904"/>
        <end position="928"/>
    </location>
</feature>
<dbReference type="InterPro" id="IPR035979">
    <property type="entry name" value="RBD_domain_sf"/>
</dbReference>
<feature type="compositionally biased region" description="Polar residues" evidence="5">
    <location>
        <begin position="939"/>
        <end position="949"/>
    </location>
</feature>
<feature type="compositionally biased region" description="Polar residues" evidence="5">
    <location>
        <begin position="980"/>
        <end position="992"/>
    </location>
</feature>
<feature type="region of interest" description="Disordered" evidence="5">
    <location>
        <begin position="311"/>
        <end position="360"/>
    </location>
</feature>
<sequence>MSVYSLGNTPTEGRTVDGRGRETECVKRKEDKKIQDWTKVPENTKSSQIPKSQLGHLFATQFGDTLLPSQDLQPRNALKGMAPIRDSVSHSPNQTGLEHPGLDSQYESSPWSSGSPCSSDSNSNWGKVLVDGNADKPNNPSTNSSVWPPSSSSFSCSSSSSSGCGSGSDPELASECMDADSSSSIGSEKNLAAVAVTTVMMMSANASSSVSSTASSPSSSLTSAMMVGISVNGDSNGNSRQVIGGGMGTISGANNGNNITGPSHYSVAGSSSIGSNNIGNHNSKLVNNSGVWGTQSGSNMTTTGGSTPCINGGLNPNTLNPNANHGAWPQNPTPSSVPQGPRPPQALGMSSKLGIAPQQGPMLGWGGMAAPDNSVIMEDTEVNNGTASSKVLGSSNSGNGGLQSTNLNTESNGPNNTIMMNTTTTTTNATMTSSPPNSTASSQVSLDCSWGSIGAGNGGQLANGNPSSTPQPPQGDLGGPGAFGTPWGATTYPGDKGPPNADTVNSQNPALMQAGNPQISSTAAYKSNNNHNNTGAPCWDQGPANNPNQPQSNLSWGVSSNQIPGSAGQTPGNGNQTTMGPPAGIPRSWGSSASSSSSSSSTSNKMSNGEWGSATPGNNHSDAGIQKGSSTNNGWKSLEDDAMGIGGGGGGNHGLGAISGGWGRSGGSEGSGESSGGRSSSDRDNSQPKGGNRRKVTPSASAVSALARADVDPRVLSNTGWGQTPIRQNTAWDVNSPINNQHQVSRGDERKHSSGASGWGTGTQAASSQTSGGWGSGPGSSGPDNEGSGWGEQRHTSGWDNKIPASGGGGQSGWDDGPSYKGNNSTRNNNINKDDRSNTWTNAPKPQQGWGSSGGNSNEGWGSGGDGVRGGANNHWGEPQKGAGSAGWDSDSDRSGSGCWSEPSRANTSSSNTWIGSGGSNTPDQSTPNPGPNWVDSVQKPNSQSSSQGWGEPMKNSYGAQKWGEANSKSSNEWGKGPETNMSRTNPGSNKPTGWHGGPIPTVGQKEEVATGWEEPSPESIRRRMEIDDGTAAWGDPGKYSGGTVNMWNRTGQSDQDNMGPSSQSHSGHSLMHPPQPMQPPTQEKNHSSGWGEPYPQQKESSTWGEPAAAPPVTVDNGTSAWGKPMDSSSNWDELSRDNRDSGSGWGGQHKSGQGPKTMETWCSEEVSMGNSWDQEEEVEIGMWSNSQQDNRSHDQNTWNYKHKGSNKMNKPVNKQDEPWMKPFINQFNSMSFPRDSPDDSMKTGAGMVQDKRMDMGGMGDFSGVMGKNPGSRHQLHKEPAMDRSPYYDKNVNPMLGGSSVAQGRGGPQSQAPPHPSLRNQVPPPILPSQVPPSLLKYPGGNGGLNPLFGPQQVAVLNQLSQLSHLSQLNQISQLQRLLLQQQQQKAQSQRAMPVGRQSEQTRPIGSSPSMMQPPRHLDPSLLKQASPLKPYLDNYLSHNAPEMQKDAATLGSFSNFPLSLNSNLNVPLDMGGGGGAVSYKEPPQSRLKKIWAADPLEQNSKPGAMSSGLRLEDSSFYDFLSPGPSPLSPPGQSMGSVGDGWPPRANSPPTHGNTVTWPPEFRPGEPWKGYPNIDPETDPYVTPGSVINNLSINTVRDTDHLRDRNNGPSSSLNTTMPSNSAWSSIRASSHSGSLTSTAQSTSARPSESKWSPGGGSVSNSSLAHELWKVPLPPKALSVAAPSRPPPGLTSQKPSPASTGWDSSALRLGGWGSSESRYTPGSSWGDSSSSGRTQWLVLKNLTPQIDGSTLRTLCMQHGPLITFHLNLPHGNAVVCYSSKDEAAKAQKSLHMCVLGNTTILAEFASEEEINRFFAQGQSLATPSSGWQAIGSSQSRMDQSHPFPSRAPETNQWNSSADLHSSSLWGGPNYSSSLWGNPSGTETGRISSPSPISSFLPVDHLTGGGDSM</sequence>
<feature type="compositionally biased region" description="Polar residues" evidence="5">
    <location>
        <begin position="716"/>
        <end position="744"/>
    </location>
</feature>
<keyword evidence="4" id="KW-0943">RNA-mediated gene silencing</keyword>
<dbReference type="PANTHER" id="PTHR13020:SF28">
    <property type="entry name" value="TRINUCLEOTIDE REPEAT-CONTAINING GENE 6A PROTEIN"/>
    <property type="match status" value="1"/>
</dbReference>
<feature type="compositionally biased region" description="Basic and acidic residues" evidence="5">
    <location>
        <begin position="1597"/>
        <end position="1606"/>
    </location>
</feature>
<feature type="compositionally biased region" description="Polar residues" evidence="5">
    <location>
        <begin position="1043"/>
        <end position="1068"/>
    </location>
</feature>
<feature type="compositionally biased region" description="Polar residues" evidence="5">
    <location>
        <begin position="1607"/>
        <end position="1618"/>
    </location>
</feature>
<reference evidence="7" key="1">
    <citation type="submission" date="2023-07" db="EMBL/GenBank/DDBJ databases">
        <title>Chromosome-level Genome Assembly of Striped Snakehead (Channa striata).</title>
        <authorList>
            <person name="Liu H."/>
        </authorList>
    </citation>
    <scope>NUCLEOTIDE SEQUENCE</scope>
    <source>
        <strain evidence="7">Gz</strain>
        <tissue evidence="7">Muscle</tissue>
    </source>
</reference>
<keyword evidence="3" id="KW-0694">RNA-binding</keyword>
<feature type="region of interest" description="Disordered" evidence="5">
    <location>
        <begin position="1678"/>
        <end position="1706"/>
    </location>
</feature>
<feature type="compositionally biased region" description="Polar residues" evidence="5">
    <location>
        <begin position="615"/>
        <end position="635"/>
    </location>
</feature>
<feature type="compositionally biased region" description="Polar residues" evidence="5">
    <location>
        <begin position="1689"/>
        <end position="1702"/>
    </location>
</feature>
<keyword evidence="2" id="KW-0810">Translation regulation</keyword>
<feature type="compositionally biased region" description="Low complexity" evidence="5">
    <location>
        <begin position="138"/>
        <end position="163"/>
    </location>
</feature>
<name>A0AA88SJ74_CHASR</name>
<dbReference type="Proteomes" id="UP001187415">
    <property type="component" value="Unassembled WGS sequence"/>
</dbReference>
<feature type="region of interest" description="Disordered" evidence="5">
    <location>
        <begin position="451"/>
        <end position="1158"/>
    </location>
</feature>
<organism evidence="7 8">
    <name type="scientific">Channa striata</name>
    <name type="common">Snakehead murrel</name>
    <name type="synonym">Ophicephalus striatus</name>
    <dbReference type="NCBI Taxonomy" id="64152"/>
    <lineage>
        <taxon>Eukaryota</taxon>
        <taxon>Metazoa</taxon>
        <taxon>Chordata</taxon>
        <taxon>Craniata</taxon>
        <taxon>Vertebrata</taxon>
        <taxon>Euteleostomi</taxon>
        <taxon>Actinopterygii</taxon>
        <taxon>Neopterygii</taxon>
        <taxon>Teleostei</taxon>
        <taxon>Neoteleostei</taxon>
        <taxon>Acanthomorphata</taxon>
        <taxon>Anabantaria</taxon>
        <taxon>Anabantiformes</taxon>
        <taxon>Channoidei</taxon>
        <taxon>Channidae</taxon>
        <taxon>Channa</taxon>
    </lineage>
</organism>
<dbReference type="GO" id="GO:0060213">
    <property type="term" value="P:positive regulation of nuclear-transcribed mRNA poly(A) tail shortening"/>
    <property type="evidence" value="ECO:0007669"/>
    <property type="project" value="TreeGrafter"/>
</dbReference>
<feature type="compositionally biased region" description="Polar residues" evidence="5">
    <location>
        <begin position="1586"/>
        <end position="1596"/>
    </location>
</feature>
<proteinExistence type="inferred from homology"/>
<feature type="compositionally biased region" description="Low complexity" evidence="5">
    <location>
        <begin position="311"/>
        <end position="324"/>
    </location>
</feature>
<dbReference type="InterPro" id="IPR052068">
    <property type="entry name" value="GW182_domain"/>
</dbReference>
<evidence type="ECO:0000256" key="2">
    <source>
        <dbReference type="ARBA" id="ARBA00022845"/>
    </source>
</evidence>
<dbReference type="GO" id="GO:0006417">
    <property type="term" value="P:regulation of translation"/>
    <property type="evidence" value="ECO:0007669"/>
    <property type="project" value="UniProtKB-KW"/>
</dbReference>
<comment type="caution">
    <text evidence="7">The sequence shown here is derived from an EMBL/GenBank/DDBJ whole genome shotgun (WGS) entry which is preliminary data.</text>
</comment>
<feature type="region of interest" description="Disordered" evidence="5">
    <location>
        <begin position="84"/>
        <end position="184"/>
    </location>
</feature>
<feature type="compositionally biased region" description="Polar residues" evidence="5">
    <location>
        <begin position="1"/>
        <end position="12"/>
    </location>
</feature>
<dbReference type="GO" id="GO:0005654">
    <property type="term" value="C:nucleoplasm"/>
    <property type="evidence" value="ECO:0007669"/>
    <property type="project" value="TreeGrafter"/>
</dbReference>
<feature type="compositionally biased region" description="Polar residues" evidence="5">
    <location>
        <begin position="543"/>
        <end position="579"/>
    </location>
</feature>
<dbReference type="InterPro" id="IPR012677">
    <property type="entry name" value="Nucleotide-bd_a/b_plait_sf"/>
</dbReference>
<dbReference type="GO" id="GO:0000932">
    <property type="term" value="C:P-body"/>
    <property type="evidence" value="ECO:0007669"/>
    <property type="project" value="TreeGrafter"/>
</dbReference>
<evidence type="ECO:0000256" key="5">
    <source>
        <dbReference type="SAM" id="MobiDB-lite"/>
    </source>
</evidence>
<feature type="compositionally biased region" description="Polar residues" evidence="5">
    <location>
        <begin position="1875"/>
        <end position="1884"/>
    </location>
</feature>
<evidence type="ECO:0000313" key="7">
    <source>
        <dbReference type="EMBL" id="KAK2833648.1"/>
    </source>
</evidence>
<feature type="region of interest" description="Disordered" evidence="5">
    <location>
        <begin position="1875"/>
        <end position="1907"/>
    </location>
</feature>
<dbReference type="CDD" id="cd12711">
    <property type="entry name" value="RRM_TNRC6A"/>
    <property type="match status" value="1"/>
</dbReference>
<feature type="compositionally biased region" description="Polar residues" evidence="5">
    <location>
        <begin position="1824"/>
        <end position="1836"/>
    </location>
</feature>
<evidence type="ECO:0000256" key="3">
    <source>
        <dbReference type="ARBA" id="ARBA00022884"/>
    </source>
</evidence>
<feature type="region of interest" description="Disordered" evidence="5">
    <location>
        <begin position="1186"/>
        <end position="1218"/>
    </location>
</feature>
<accession>A0AA88SJ74</accession>
<feature type="compositionally biased region" description="Low complexity" evidence="5">
    <location>
        <begin position="1619"/>
        <end position="1634"/>
    </location>
</feature>
<feature type="domain" description="TNRC6 PABC binding" evidence="6">
    <location>
        <begin position="1451"/>
        <end position="1731"/>
    </location>
</feature>
<feature type="compositionally biased region" description="Polar residues" evidence="5">
    <location>
        <begin position="1635"/>
        <end position="1650"/>
    </location>
</feature>
<feature type="compositionally biased region" description="Polar residues" evidence="5">
    <location>
        <begin position="1186"/>
        <end position="1200"/>
    </location>
</feature>
<evidence type="ECO:0000259" key="6">
    <source>
        <dbReference type="Pfam" id="PF16608"/>
    </source>
</evidence>
<feature type="compositionally biased region" description="Polar residues" evidence="5">
    <location>
        <begin position="1548"/>
        <end position="1557"/>
    </location>
</feature>
<feature type="compositionally biased region" description="Gly residues" evidence="5">
    <location>
        <begin position="861"/>
        <end position="870"/>
    </location>
</feature>
<feature type="compositionally biased region" description="Polar residues" evidence="5">
    <location>
        <begin position="1847"/>
        <end position="1859"/>
    </location>
</feature>
<dbReference type="Pfam" id="PF16608">
    <property type="entry name" value="TNRC6-PABC_bdg"/>
    <property type="match status" value="1"/>
</dbReference>
<feature type="region of interest" description="Disordered" evidence="5">
    <location>
        <begin position="1"/>
        <end position="52"/>
    </location>
</feature>
<comment type="similarity">
    <text evidence="1">Belongs to the GW182 family.</text>
</comment>
<feature type="region of interest" description="Disordered" evidence="5">
    <location>
        <begin position="1387"/>
        <end position="1415"/>
    </location>
</feature>
<dbReference type="GO" id="GO:0035195">
    <property type="term" value="P:miRNA-mediated post-transcriptional gene silencing"/>
    <property type="evidence" value="ECO:0007669"/>
    <property type="project" value="TreeGrafter"/>
</dbReference>
<keyword evidence="8" id="KW-1185">Reference proteome</keyword>
<feature type="region of interest" description="Disordered" evidence="5">
    <location>
        <begin position="1523"/>
        <end position="1660"/>
    </location>
</feature>
<dbReference type="SUPFAM" id="SSF54928">
    <property type="entry name" value="RNA-binding domain, RBD"/>
    <property type="match status" value="1"/>
</dbReference>
<evidence type="ECO:0000313" key="8">
    <source>
        <dbReference type="Proteomes" id="UP001187415"/>
    </source>
</evidence>
<feature type="compositionally biased region" description="Polar residues" evidence="5">
    <location>
        <begin position="41"/>
        <end position="51"/>
    </location>
</feature>
<feature type="compositionally biased region" description="Polar residues" evidence="5">
    <location>
        <begin position="1398"/>
        <end position="1411"/>
    </location>
</feature>
<feature type="region of interest" description="Disordered" evidence="5">
    <location>
        <begin position="386"/>
        <end position="421"/>
    </location>
</feature>
<feature type="compositionally biased region" description="Polar residues" evidence="5">
    <location>
        <begin position="502"/>
        <end position="535"/>
    </location>
</feature>